<dbReference type="PROSITE" id="PS50977">
    <property type="entry name" value="HTH_TETR_2"/>
    <property type="match status" value="1"/>
</dbReference>
<dbReference type="InterPro" id="IPR009057">
    <property type="entry name" value="Homeodomain-like_sf"/>
</dbReference>
<protein>
    <submittedName>
        <fullName evidence="4">TetR family transcriptional regulator</fullName>
    </submittedName>
</protein>
<dbReference type="InterPro" id="IPR050109">
    <property type="entry name" value="HTH-type_TetR-like_transc_reg"/>
</dbReference>
<dbReference type="Gene3D" id="1.10.357.10">
    <property type="entry name" value="Tetracycline Repressor, domain 2"/>
    <property type="match status" value="1"/>
</dbReference>
<reference evidence="4 5" key="1">
    <citation type="submission" date="2018-05" db="EMBL/GenBank/DDBJ databases">
        <title>Genomic Encyclopedia of Type Strains, Phase IV (KMG-IV): sequencing the most valuable type-strain genomes for metagenomic binning, comparative biology and taxonomic classification.</title>
        <authorList>
            <person name="Goeker M."/>
        </authorList>
    </citation>
    <scope>NUCLEOTIDE SEQUENCE [LARGE SCALE GENOMIC DNA]</scope>
    <source>
        <strain evidence="4 5">DSM 45480</strain>
    </source>
</reference>
<dbReference type="SUPFAM" id="SSF46689">
    <property type="entry name" value="Homeodomain-like"/>
    <property type="match status" value="1"/>
</dbReference>
<evidence type="ECO:0000256" key="2">
    <source>
        <dbReference type="PROSITE-ProRule" id="PRU00335"/>
    </source>
</evidence>
<dbReference type="PRINTS" id="PR00455">
    <property type="entry name" value="HTHTETR"/>
</dbReference>
<sequence>MRLNRAQARQRNHDALVAAAVAEMADKGYVAARLEDIAEQAEVTTGAIYSIFGSKQNLMAAAVRKLASGLDAELAPLEELELTLDETLRGIATAYHRAAAGPLARQRLAFDLELLSLVLRDPAAGQKLVDAMPQRTEDLIARLLTGRRTTKHLRTTAEQARQLAPAVAALLGGLLQRATVDPASVDEDYCAAAAVALASLVG</sequence>
<feature type="domain" description="HTH tetR-type" evidence="3">
    <location>
        <begin position="10"/>
        <end position="70"/>
    </location>
</feature>
<evidence type="ECO:0000313" key="5">
    <source>
        <dbReference type="Proteomes" id="UP000246005"/>
    </source>
</evidence>
<accession>A0A316I0C5</accession>
<evidence type="ECO:0000313" key="4">
    <source>
        <dbReference type="EMBL" id="PWK86971.1"/>
    </source>
</evidence>
<dbReference type="PANTHER" id="PTHR30055:SF146">
    <property type="entry name" value="HTH-TYPE TRANSCRIPTIONAL DUAL REGULATOR CECR"/>
    <property type="match status" value="1"/>
</dbReference>
<proteinExistence type="predicted"/>
<dbReference type="Proteomes" id="UP000246005">
    <property type="component" value="Unassembled WGS sequence"/>
</dbReference>
<dbReference type="GO" id="GO:0000976">
    <property type="term" value="F:transcription cis-regulatory region binding"/>
    <property type="evidence" value="ECO:0007669"/>
    <property type="project" value="TreeGrafter"/>
</dbReference>
<dbReference type="RefSeq" id="WP_109636617.1">
    <property type="nucleotide sequence ID" value="NZ_QGHB01000004.1"/>
</dbReference>
<organism evidence="4 5">
    <name type="scientific">Lentzea atacamensis</name>
    <dbReference type="NCBI Taxonomy" id="531938"/>
    <lineage>
        <taxon>Bacteria</taxon>
        <taxon>Bacillati</taxon>
        <taxon>Actinomycetota</taxon>
        <taxon>Actinomycetes</taxon>
        <taxon>Pseudonocardiales</taxon>
        <taxon>Pseudonocardiaceae</taxon>
        <taxon>Lentzea</taxon>
    </lineage>
</organism>
<evidence type="ECO:0000256" key="1">
    <source>
        <dbReference type="ARBA" id="ARBA00023125"/>
    </source>
</evidence>
<name>A0A316I0C5_9PSEU</name>
<dbReference type="GO" id="GO:0003700">
    <property type="term" value="F:DNA-binding transcription factor activity"/>
    <property type="evidence" value="ECO:0007669"/>
    <property type="project" value="TreeGrafter"/>
</dbReference>
<comment type="caution">
    <text evidence="4">The sequence shown here is derived from an EMBL/GenBank/DDBJ whole genome shotgun (WGS) entry which is preliminary data.</text>
</comment>
<evidence type="ECO:0000259" key="3">
    <source>
        <dbReference type="PROSITE" id="PS50977"/>
    </source>
</evidence>
<dbReference type="EMBL" id="QGHB01000004">
    <property type="protein sequence ID" value="PWK86971.1"/>
    <property type="molecule type" value="Genomic_DNA"/>
</dbReference>
<dbReference type="InterPro" id="IPR001647">
    <property type="entry name" value="HTH_TetR"/>
</dbReference>
<dbReference type="AlphaFoldDB" id="A0A316I0C5"/>
<feature type="DNA-binding region" description="H-T-H motif" evidence="2">
    <location>
        <begin position="33"/>
        <end position="52"/>
    </location>
</feature>
<dbReference type="PANTHER" id="PTHR30055">
    <property type="entry name" value="HTH-TYPE TRANSCRIPTIONAL REGULATOR RUTR"/>
    <property type="match status" value="1"/>
</dbReference>
<dbReference type="Pfam" id="PF00440">
    <property type="entry name" value="TetR_N"/>
    <property type="match status" value="1"/>
</dbReference>
<keyword evidence="1 2" id="KW-0238">DNA-binding</keyword>
<gene>
    <name evidence="4" type="ORF">C8D88_104132</name>
</gene>